<evidence type="ECO:0000313" key="2">
    <source>
        <dbReference type="EnsemblMetazoa" id="MESCA010960-PA"/>
    </source>
</evidence>
<organism evidence="2 3">
    <name type="scientific">Megaselia scalaris</name>
    <name type="common">Humpbacked fly</name>
    <name type="synonym">Phora scalaris</name>
    <dbReference type="NCBI Taxonomy" id="36166"/>
    <lineage>
        <taxon>Eukaryota</taxon>
        <taxon>Metazoa</taxon>
        <taxon>Ecdysozoa</taxon>
        <taxon>Arthropoda</taxon>
        <taxon>Hexapoda</taxon>
        <taxon>Insecta</taxon>
        <taxon>Pterygota</taxon>
        <taxon>Neoptera</taxon>
        <taxon>Endopterygota</taxon>
        <taxon>Diptera</taxon>
        <taxon>Brachycera</taxon>
        <taxon>Muscomorpha</taxon>
        <taxon>Platypezoidea</taxon>
        <taxon>Phoridae</taxon>
        <taxon>Megaseliini</taxon>
        <taxon>Megaselia</taxon>
    </lineage>
</organism>
<feature type="region of interest" description="Disordered" evidence="1">
    <location>
        <begin position="73"/>
        <end position="101"/>
    </location>
</feature>
<dbReference type="EMBL" id="CAQQ02377247">
    <property type="status" value="NOT_ANNOTATED_CDS"/>
    <property type="molecule type" value="Genomic_DNA"/>
</dbReference>
<reference evidence="2" key="2">
    <citation type="submission" date="2015-06" db="UniProtKB">
        <authorList>
            <consortium name="EnsemblMetazoa"/>
        </authorList>
    </citation>
    <scope>IDENTIFICATION</scope>
</reference>
<evidence type="ECO:0000256" key="1">
    <source>
        <dbReference type="SAM" id="MobiDB-lite"/>
    </source>
</evidence>
<reference evidence="3" key="1">
    <citation type="submission" date="2013-02" db="EMBL/GenBank/DDBJ databases">
        <authorList>
            <person name="Hughes D."/>
        </authorList>
    </citation>
    <scope>NUCLEOTIDE SEQUENCE</scope>
    <source>
        <strain>Durham</strain>
        <strain evidence="3">NC isolate 2 -- Noor lab</strain>
    </source>
</reference>
<dbReference type="Proteomes" id="UP000015102">
    <property type="component" value="Unassembled WGS sequence"/>
</dbReference>
<protein>
    <submittedName>
        <fullName evidence="2">Uncharacterized protein</fullName>
    </submittedName>
</protein>
<sequence length="101" mass="11926">MSLHIQHQGGRFKWHPCKIIKNALQTKIWIKEHIPEEWSTSIICSIHKKDNKRECKNYRGISLLTIANMISTRTRNGQRDKGSNLEHKDHVETRSHTRSKE</sequence>
<proteinExistence type="predicted"/>
<keyword evidence="3" id="KW-1185">Reference proteome</keyword>
<name>T1H3W5_MEGSC</name>
<dbReference type="HOGENOM" id="CLU_2298723_0_0_1"/>
<accession>T1H3W5</accession>
<feature type="compositionally biased region" description="Basic and acidic residues" evidence="1">
    <location>
        <begin position="77"/>
        <end position="101"/>
    </location>
</feature>
<evidence type="ECO:0000313" key="3">
    <source>
        <dbReference type="Proteomes" id="UP000015102"/>
    </source>
</evidence>
<dbReference type="AlphaFoldDB" id="T1H3W5"/>
<dbReference type="EnsemblMetazoa" id="MESCA010960-RA">
    <property type="protein sequence ID" value="MESCA010960-PA"/>
    <property type="gene ID" value="MESCA010960"/>
</dbReference>